<dbReference type="SMART" id="SM00353">
    <property type="entry name" value="HLH"/>
    <property type="match status" value="1"/>
</dbReference>
<dbReference type="Gene3D" id="4.10.280.10">
    <property type="entry name" value="Helix-loop-helix DNA-binding domain"/>
    <property type="match status" value="1"/>
</dbReference>
<accession>A0A168L669</accession>
<feature type="compositionally biased region" description="Acidic residues" evidence="7">
    <location>
        <begin position="252"/>
        <end position="266"/>
    </location>
</feature>
<dbReference type="GO" id="GO:0003677">
    <property type="term" value="F:DNA binding"/>
    <property type="evidence" value="ECO:0007669"/>
    <property type="project" value="UniProtKB-KW"/>
</dbReference>
<dbReference type="PROSITE" id="PS50888">
    <property type="entry name" value="BHLH"/>
    <property type="match status" value="1"/>
</dbReference>
<dbReference type="EMBL" id="AMYB01000004">
    <property type="protein sequence ID" value="OAD03153.1"/>
    <property type="molecule type" value="Genomic_DNA"/>
</dbReference>
<dbReference type="GO" id="GO:0090575">
    <property type="term" value="C:RNA polymerase II transcription regulator complex"/>
    <property type="evidence" value="ECO:0007669"/>
    <property type="project" value="TreeGrafter"/>
</dbReference>
<evidence type="ECO:0000256" key="6">
    <source>
        <dbReference type="SAM" id="Coils"/>
    </source>
</evidence>
<feature type="compositionally biased region" description="Polar residues" evidence="7">
    <location>
        <begin position="267"/>
        <end position="285"/>
    </location>
</feature>
<evidence type="ECO:0000256" key="4">
    <source>
        <dbReference type="ARBA" id="ARBA00023163"/>
    </source>
</evidence>
<evidence type="ECO:0000313" key="9">
    <source>
        <dbReference type="EMBL" id="OAD03153.1"/>
    </source>
</evidence>
<evidence type="ECO:0000256" key="7">
    <source>
        <dbReference type="SAM" id="MobiDB-lite"/>
    </source>
</evidence>
<dbReference type="SUPFAM" id="SSF47459">
    <property type="entry name" value="HLH, helix-loop-helix DNA-binding domain"/>
    <property type="match status" value="1"/>
</dbReference>
<gene>
    <name evidence="9" type="ORF">MUCCIDRAFT_110009</name>
</gene>
<dbReference type="GO" id="GO:0046983">
    <property type="term" value="F:protein dimerization activity"/>
    <property type="evidence" value="ECO:0007669"/>
    <property type="project" value="InterPro"/>
</dbReference>
<keyword evidence="1" id="KW-0805">Transcription regulation</keyword>
<keyword evidence="2 9" id="KW-0238">DNA-binding</keyword>
<feature type="compositionally biased region" description="Basic and acidic residues" evidence="7">
    <location>
        <begin position="241"/>
        <end position="251"/>
    </location>
</feature>
<evidence type="ECO:0000259" key="8">
    <source>
        <dbReference type="PROSITE" id="PS50888"/>
    </source>
</evidence>
<comment type="caution">
    <text evidence="9">The sequence shown here is derived from an EMBL/GenBank/DDBJ whole genome shotgun (WGS) entry which is preliminary data.</text>
</comment>
<proteinExistence type="predicted"/>
<protein>
    <submittedName>
        <fullName evidence="9">Helix-loop-helix DNA-binding domain-containing transcription factor</fullName>
    </submittedName>
</protein>
<dbReference type="AlphaFoldDB" id="A0A168L669"/>
<dbReference type="Pfam" id="PF00010">
    <property type="entry name" value="HLH"/>
    <property type="match status" value="1"/>
</dbReference>
<evidence type="ECO:0000256" key="3">
    <source>
        <dbReference type="ARBA" id="ARBA00023159"/>
    </source>
</evidence>
<feature type="domain" description="BHLH" evidence="8">
    <location>
        <begin position="83"/>
        <end position="135"/>
    </location>
</feature>
<keyword evidence="10" id="KW-1185">Reference proteome</keyword>
<sequence length="351" mass="39548">MFPAQRGLYGHRSTMNQFAKPGYQFMNFDPFPFTNANLTADMSGNKSPLMQYPSSGDDLFDADMAKEDASNSLNTKKPLSKAERRAEHNAIERARRENLNTKFQSLAQALPNLINYRRPSKSQIVEKALDWVKQSISREERYRYQVLQLQRENKRLLAQLVQTQETPSASAPAPAMAPPLMRQQSTMQMPSVPMMNASSSSNTNIPHMYTDLSSNNGWSINNTTQYMVPTPQMTPYSSTEELTKQDFHSKSDDEDNVSSANEDDIEYQSSPGHPSYLDQGSPQNQYEANHQQNHHALMAAELYPVGFQSNDTHFDPNMMNAWNTSKYSPSVMNSGNIDPGLGSRSASIHML</sequence>
<dbReference type="InterPro" id="IPR011598">
    <property type="entry name" value="bHLH_dom"/>
</dbReference>
<keyword evidence="4" id="KW-0804">Transcription</keyword>
<feature type="compositionally biased region" description="Polar residues" evidence="7">
    <location>
        <begin position="223"/>
        <end position="240"/>
    </location>
</feature>
<reference evidence="9 10" key="1">
    <citation type="submission" date="2015-06" db="EMBL/GenBank/DDBJ databases">
        <title>Expansion of signal transduction pathways in fungi by whole-genome duplication.</title>
        <authorList>
            <consortium name="DOE Joint Genome Institute"/>
            <person name="Corrochano L.M."/>
            <person name="Kuo A."/>
            <person name="Marcet-Houben M."/>
            <person name="Polaino S."/>
            <person name="Salamov A."/>
            <person name="Villalobos J.M."/>
            <person name="Alvarez M.I."/>
            <person name="Avalos J."/>
            <person name="Benito E.P."/>
            <person name="Benoit I."/>
            <person name="Burger G."/>
            <person name="Camino L.P."/>
            <person name="Canovas D."/>
            <person name="Cerda-Olmedo E."/>
            <person name="Cheng J.-F."/>
            <person name="Dominguez A."/>
            <person name="Elias M."/>
            <person name="Eslava A.P."/>
            <person name="Glaser F."/>
            <person name="Grimwood J."/>
            <person name="Gutierrez G."/>
            <person name="Heitman J."/>
            <person name="Henrissat B."/>
            <person name="Iturriaga E.A."/>
            <person name="Lang B.F."/>
            <person name="Lavin J.L."/>
            <person name="Lee S."/>
            <person name="Li W."/>
            <person name="Lindquist E."/>
            <person name="Lopez-Garcia S."/>
            <person name="Luque E.M."/>
            <person name="Marcos A.T."/>
            <person name="Martin J."/>
            <person name="Mccluskey K."/>
            <person name="Medina H.R."/>
            <person name="Miralles-Duran A."/>
            <person name="Miyazaki A."/>
            <person name="Munoz-Torres E."/>
            <person name="Oguiza J.A."/>
            <person name="Ohm R."/>
            <person name="Olmedo M."/>
            <person name="Orejas M."/>
            <person name="Ortiz-Castellanos L."/>
            <person name="Pisabarro A.G."/>
            <person name="Rodriguez-Romero J."/>
            <person name="Ruiz-Herrera J."/>
            <person name="Ruiz-Vazquez R."/>
            <person name="Sanz C."/>
            <person name="Schackwitz W."/>
            <person name="Schmutz J."/>
            <person name="Shahriari M."/>
            <person name="Shelest E."/>
            <person name="Silva-Franco F."/>
            <person name="Soanes D."/>
            <person name="Syed K."/>
            <person name="Tagua V.G."/>
            <person name="Talbot N.J."/>
            <person name="Thon M."/>
            <person name="De Vries R.P."/>
            <person name="Wiebenga A."/>
            <person name="Yadav J.S."/>
            <person name="Braun E.L."/>
            <person name="Baker S."/>
            <person name="Garre V."/>
            <person name="Horwitz B."/>
            <person name="Torres-Martinez S."/>
            <person name="Idnurm A."/>
            <person name="Herrera-Estrella A."/>
            <person name="Gabaldon T."/>
            <person name="Grigoriev I.V."/>
        </authorList>
    </citation>
    <scope>NUCLEOTIDE SEQUENCE [LARGE SCALE GENOMIC DNA]</scope>
    <source>
        <strain evidence="9 10">CBS 277.49</strain>
    </source>
</reference>
<dbReference type="VEuPathDB" id="FungiDB:MUCCIDRAFT_110009"/>
<evidence type="ECO:0000256" key="1">
    <source>
        <dbReference type="ARBA" id="ARBA00023015"/>
    </source>
</evidence>
<feature type="coiled-coil region" evidence="6">
    <location>
        <begin position="139"/>
        <end position="166"/>
    </location>
</feature>
<dbReference type="STRING" id="747725.A0A168L669"/>
<keyword evidence="3" id="KW-0010">Activator</keyword>
<feature type="region of interest" description="Disordered" evidence="7">
    <location>
        <begin position="223"/>
        <end position="285"/>
    </location>
</feature>
<evidence type="ECO:0000256" key="2">
    <source>
        <dbReference type="ARBA" id="ARBA00023125"/>
    </source>
</evidence>
<dbReference type="OrthoDB" id="8964853at2759"/>
<dbReference type="InterPro" id="IPR036638">
    <property type="entry name" value="HLH_DNA-bd_sf"/>
</dbReference>
<dbReference type="GO" id="GO:0003700">
    <property type="term" value="F:DNA-binding transcription factor activity"/>
    <property type="evidence" value="ECO:0007669"/>
    <property type="project" value="TreeGrafter"/>
</dbReference>
<evidence type="ECO:0000313" key="10">
    <source>
        <dbReference type="Proteomes" id="UP000077051"/>
    </source>
</evidence>
<keyword evidence="6" id="KW-0175">Coiled coil</keyword>
<keyword evidence="5" id="KW-0539">Nucleus</keyword>
<name>A0A168L669_MUCCL</name>
<evidence type="ECO:0000256" key="5">
    <source>
        <dbReference type="ARBA" id="ARBA00023242"/>
    </source>
</evidence>
<dbReference type="PANTHER" id="PTHR10328:SF3">
    <property type="entry name" value="PROTEIN MAX"/>
    <property type="match status" value="1"/>
</dbReference>
<dbReference type="PANTHER" id="PTHR10328">
    <property type="entry name" value="PROTEIN MAX MYC-ASSOCIATED FACTOR X"/>
    <property type="match status" value="1"/>
</dbReference>
<dbReference type="Proteomes" id="UP000077051">
    <property type="component" value="Unassembled WGS sequence"/>
</dbReference>
<dbReference type="GO" id="GO:0045944">
    <property type="term" value="P:positive regulation of transcription by RNA polymerase II"/>
    <property type="evidence" value="ECO:0007669"/>
    <property type="project" value="TreeGrafter"/>
</dbReference>
<organism evidence="9 10">
    <name type="scientific">Mucor lusitanicus CBS 277.49</name>
    <dbReference type="NCBI Taxonomy" id="747725"/>
    <lineage>
        <taxon>Eukaryota</taxon>
        <taxon>Fungi</taxon>
        <taxon>Fungi incertae sedis</taxon>
        <taxon>Mucoromycota</taxon>
        <taxon>Mucoromycotina</taxon>
        <taxon>Mucoromycetes</taxon>
        <taxon>Mucorales</taxon>
        <taxon>Mucorineae</taxon>
        <taxon>Mucoraceae</taxon>
        <taxon>Mucor</taxon>
    </lineage>
</organism>